<accession>A0A382HIH2</accession>
<gene>
    <name evidence="2" type="ORF">METZ01_LOCUS239581</name>
</gene>
<feature type="non-terminal residue" evidence="2">
    <location>
        <position position="36"/>
    </location>
</feature>
<dbReference type="AlphaFoldDB" id="A0A382HIH2"/>
<sequence length="36" mass="4346">KIPKTILYSSFFFTFIGFIFICFYAIFSRMFFCSIV</sequence>
<evidence type="ECO:0000256" key="1">
    <source>
        <dbReference type="SAM" id="Phobius"/>
    </source>
</evidence>
<organism evidence="2">
    <name type="scientific">marine metagenome</name>
    <dbReference type="NCBI Taxonomy" id="408172"/>
    <lineage>
        <taxon>unclassified sequences</taxon>
        <taxon>metagenomes</taxon>
        <taxon>ecological metagenomes</taxon>
    </lineage>
</organism>
<keyword evidence="1" id="KW-1133">Transmembrane helix</keyword>
<protein>
    <submittedName>
        <fullName evidence="2">Uncharacterized protein</fullName>
    </submittedName>
</protein>
<name>A0A382HIH2_9ZZZZ</name>
<dbReference type="EMBL" id="UINC01061296">
    <property type="protein sequence ID" value="SVB86727.1"/>
    <property type="molecule type" value="Genomic_DNA"/>
</dbReference>
<proteinExistence type="predicted"/>
<keyword evidence="1" id="KW-0812">Transmembrane</keyword>
<feature type="non-terminal residue" evidence="2">
    <location>
        <position position="1"/>
    </location>
</feature>
<evidence type="ECO:0000313" key="2">
    <source>
        <dbReference type="EMBL" id="SVB86727.1"/>
    </source>
</evidence>
<feature type="transmembrane region" description="Helical" evidence="1">
    <location>
        <begin position="6"/>
        <end position="27"/>
    </location>
</feature>
<keyword evidence="1" id="KW-0472">Membrane</keyword>
<reference evidence="2" key="1">
    <citation type="submission" date="2018-05" db="EMBL/GenBank/DDBJ databases">
        <authorList>
            <person name="Lanie J.A."/>
            <person name="Ng W.-L."/>
            <person name="Kazmierczak K.M."/>
            <person name="Andrzejewski T.M."/>
            <person name="Davidsen T.M."/>
            <person name="Wayne K.J."/>
            <person name="Tettelin H."/>
            <person name="Glass J.I."/>
            <person name="Rusch D."/>
            <person name="Podicherti R."/>
            <person name="Tsui H.-C.T."/>
            <person name="Winkler M.E."/>
        </authorList>
    </citation>
    <scope>NUCLEOTIDE SEQUENCE</scope>
</reference>